<dbReference type="EMBL" id="WHOR01000006">
    <property type="protein sequence ID" value="NUB17974.1"/>
    <property type="molecule type" value="Genomic_DNA"/>
</dbReference>
<name>A0ABX2KQJ0_9PROT</name>
<evidence type="ECO:0000313" key="7">
    <source>
        <dbReference type="Proteomes" id="UP000639419"/>
    </source>
</evidence>
<dbReference type="NCBIfam" id="TIGR04259">
    <property type="entry name" value="oxa_formateAnti"/>
    <property type="match status" value="1"/>
</dbReference>
<keyword evidence="7" id="KW-1185">Reference proteome</keyword>
<organism evidence="6 7">
    <name type="scientific">Azospirillum formosense</name>
    <dbReference type="NCBI Taxonomy" id="861533"/>
    <lineage>
        <taxon>Bacteria</taxon>
        <taxon>Pseudomonadati</taxon>
        <taxon>Pseudomonadota</taxon>
        <taxon>Alphaproteobacteria</taxon>
        <taxon>Rhodospirillales</taxon>
        <taxon>Azospirillaceae</taxon>
        <taxon>Azospirillum</taxon>
    </lineage>
</organism>
<feature type="transmembrane region" description="Helical" evidence="4">
    <location>
        <begin position="225"/>
        <end position="247"/>
    </location>
</feature>
<feature type="transmembrane region" description="Helical" evidence="4">
    <location>
        <begin position="325"/>
        <end position="344"/>
    </location>
</feature>
<feature type="transmembrane region" description="Helical" evidence="4">
    <location>
        <begin position="390"/>
        <end position="410"/>
    </location>
</feature>
<feature type="transmembrane region" description="Helical" evidence="4">
    <location>
        <begin position="109"/>
        <end position="129"/>
    </location>
</feature>
<dbReference type="InterPro" id="IPR036259">
    <property type="entry name" value="MFS_trans_sf"/>
</dbReference>
<dbReference type="PROSITE" id="PS50850">
    <property type="entry name" value="MFS"/>
    <property type="match status" value="1"/>
</dbReference>
<evidence type="ECO:0000313" key="6">
    <source>
        <dbReference type="EMBL" id="NUB17974.1"/>
    </source>
</evidence>
<dbReference type="Gene3D" id="1.20.1250.20">
    <property type="entry name" value="MFS general substrate transporter like domains"/>
    <property type="match status" value="2"/>
</dbReference>
<feature type="transmembrane region" description="Helical" evidence="4">
    <location>
        <begin position="84"/>
        <end position="103"/>
    </location>
</feature>
<accession>A0ABX2KQJ0</accession>
<feature type="domain" description="Major facilitator superfamily (MFS) profile" evidence="5">
    <location>
        <begin position="1"/>
        <end position="414"/>
    </location>
</feature>
<dbReference type="Pfam" id="PF07690">
    <property type="entry name" value="MFS_1"/>
    <property type="match status" value="1"/>
</dbReference>
<feature type="transmembrane region" description="Helical" evidence="4">
    <location>
        <begin position="53"/>
        <end position="72"/>
    </location>
</feature>
<feature type="transmembrane region" description="Helical" evidence="4">
    <location>
        <begin position="174"/>
        <end position="193"/>
    </location>
</feature>
<feature type="transmembrane region" description="Helical" evidence="4">
    <location>
        <begin position="356"/>
        <end position="378"/>
    </location>
</feature>
<feature type="transmembrane region" description="Helical" evidence="4">
    <location>
        <begin position="20"/>
        <end position="41"/>
    </location>
</feature>
<evidence type="ECO:0000259" key="5">
    <source>
        <dbReference type="PROSITE" id="PS50850"/>
    </source>
</evidence>
<dbReference type="PANTHER" id="PTHR11360:SF304">
    <property type="entry name" value="MFS DOMAIN-CONTAINING PROTEIN"/>
    <property type="match status" value="1"/>
</dbReference>
<dbReference type="Proteomes" id="UP000639419">
    <property type="component" value="Unassembled WGS sequence"/>
</dbReference>
<gene>
    <name evidence="6" type="primary">oxlT</name>
    <name evidence="6" type="ORF">GBZ26_01880</name>
</gene>
<evidence type="ECO:0000256" key="3">
    <source>
        <dbReference type="ARBA" id="ARBA00023136"/>
    </source>
</evidence>
<dbReference type="PANTHER" id="PTHR11360">
    <property type="entry name" value="MONOCARBOXYLATE TRANSPORTER"/>
    <property type="match status" value="1"/>
</dbReference>
<dbReference type="InterPro" id="IPR026355">
    <property type="entry name" value="Oxa/Form_antiport"/>
</dbReference>
<dbReference type="RefSeq" id="WP_174437343.1">
    <property type="nucleotide sequence ID" value="NZ_BAABCC010000052.1"/>
</dbReference>
<dbReference type="CDD" id="cd17353">
    <property type="entry name" value="MFS_OFA_like"/>
    <property type="match status" value="1"/>
</dbReference>
<comment type="caution">
    <text evidence="6">The sequence shown here is derived from an EMBL/GenBank/DDBJ whole genome shotgun (WGS) entry which is preliminary data.</text>
</comment>
<feature type="transmembrane region" description="Helical" evidence="4">
    <location>
        <begin position="302"/>
        <end position="319"/>
    </location>
</feature>
<feature type="transmembrane region" description="Helical" evidence="4">
    <location>
        <begin position="141"/>
        <end position="162"/>
    </location>
</feature>
<dbReference type="InterPro" id="IPR011701">
    <property type="entry name" value="MFS"/>
</dbReference>
<dbReference type="InterPro" id="IPR020846">
    <property type="entry name" value="MFS_dom"/>
</dbReference>
<evidence type="ECO:0000256" key="1">
    <source>
        <dbReference type="ARBA" id="ARBA00022692"/>
    </source>
</evidence>
<evidence type="ECO:0000256" key="4">
    <source>
        <dbReference type="SAM" id="Phobius"/>
    </source>
</evidence>
<feature type="transmembrane region" description="Helical" evidence="4">
    <location>
        <begin position="259"/>
        <end position="281"/>
    </location>
</feature>
<evidence type="ECO:0000256" key="2">
    <source>
        <dbReference type="ARBA" id="ARBA00022989"/>
    </source>
</evidence>
<keyword evidence="3 4" id="KW-0472">Membrane</keyword>
<dbReference type="InterPro" id="IPR050327">
    <property type="entry name" value="Proton-linked_MCT"/>
</dbReference>
<keyword evidence="1 4" id="KW-0812">Transmembrane</keyword>
<dbReference type="SUPFAM" id="SSF103473">
    <property type="entry name" value="MFS general substrate transporter"/>
    <property type="match status" value="1"/>
</dbReference>
<protein>
    <submittedName>
        <fullName evidence="6">Oxalate/formate MFS antiporter</fullName>
    </submittedName>
</protein>
<reference evidence="6 7" key="1">
    <citation type="submission" date="2019-10" db="EMBL/GenBank/DDBJ databases">
        <title>Genome sequence of Azospirillum formosense CC-Nfb-7.</title>
        <authorList>
            <person name="Ambrosini A."/>
            <person name="Sant'Anna F.H."/>
            <person name="Cassan F.D."/>
            <person name="Souza E.M."/>
            <person name="Passaglia L.M.P."/>
        </authorList>
    </citation>
    <scope>NUCLEOTIDE SEQUENCE [LARGE SCALE GENOMIC DNA]</scope>
    <source>
        <strain evidence="6 7">CC-NFb-7</strain>
    </source>
</reference>
<sequence>MHQALTEAPKGPLGGRWFQLVIGVICMSMIANLQYGWTLFVEPIDQKHGWGRAAIQVAFTIFVVMETWLVPVEGWFVDKFGPRIVVLIGGVLCAVAWAVNSVADSLAMLYLGAALGGIGAGGVYGTCVGNALKWFPDRRGLAAGLTAAGFGAGSALTVVPIANMIHSSGYEATFMTFGIGQGAVILALAWFLASPKKGQVPEVTRSSVSQTRESYTPVQMLKTPVFWVMYAMFVMVAAGGLMATAQLGPIAKDFHLDGVPVSIMGLTLPALTFALSIDRVLNGVTRPFFGWVSDHIGRENTMFIAFALECVGILALNQWGHNPVAFVILTGLVFFAWGEIYSLFPALCGDSFGSKFATTNAGLLYTAKGTASLVVPFANVAVASTGSWQAVFFFAAAVNGIAALLAIFVLKPMRARQINESLPAAKLAAEPAQ</sequence>
<proteinExistence type="predicted"/>
<keyword evidence="2 4" id="KW-1133">Transmembrane helix</keyword>